<evidence type="ECO:0000313" key="2">
    <source>
        <dbReference type="Proteomes" id="UP000772434"/>
    </source>
</evidence>
<organism evidence="1 2">
    <name type="scientific">Rhodocollybia butyracea</name>
    <dbReference type="NCBI Taxonomy" id="206335"/>
    <lineage>
        <taxon>Eukaryota</taxon>
        <taxon>Fungi</taxon>
        <taxon>Dikarya</taxon>
        <taxon>Basidiomycota</taxon>
        <taxon>Agaricomycotina</taxon>
        <taxon>Agaricomycetes</taxon>
        <taxon>Agaricomycetidae</taxon>
        <taxon>Agaricales</taxon>
        <taxon>Marasmiineae</taxon>
        <taxon>Omphalotaceae</taxon>
        <taxon>Rhodocollybia</taxon>
    </lineage>
</organism>
<proteinExistence type="predicted"/>
<dbReference type="Proteomes" id="UP000772434">
    <property type="component" value="Unassembled WGS sequence"/>
</dbReference>
<dbReference type="AlphaFoldDB" id="A0A9P5UA07"/>
<keyword evidence="2" id="KW-1185">Reference proteome</keyword>
<protein>
    <submittedName>
        <fullName evidence="1">Uncharacterized protein</fullName>
    </submittedName>
</protein>
<gene>
    <name evidence="1" type="ORF">BDP27DRAFT_1321996</name>
</gene>
<dbReference type="EMBL" id="JADNRY010000031">
    <property type="protein sequence ID" value="KAF9071581.1"/>
    <property type="molecule type" value="Genomic_DNA"/>
</dbReference>
<accession>A0A9P5UA07</accession>
<evidence type="ECO:0000313" key="1">
    <source>
        <dbReference type="EMBL" id="KAF9071581.1"/>
    </source>
</evidence>
<sequence length="89" mass="10282">MHSSLILVSGFHFAKNIGTRNTKHLSLPTILLPCWLFFLPSSQAWPKHRIASFMNRPSPEWLTSSVSSLANRDRDYSRSQYNTYRRGLS</sequence>
<reference evidence="1" key="1">
    <citation type="submission" date="2020-11" db="EMBL/GenBank/DDBJ databases">
        <authorList>
            <consortium name="DOE Joint Genome Institute"/>
            <person name="Ahrendt S."/>
            <person name="Riley R."/>
            <person name="Andreopoulos W."/>
            <person name="Labutti K."/>
            <person name="Pangilinan J."/>
            <person name="Ruiz-Duenas F.J."/>
            <person name="Barrasa J.M."/>
            <person name="Sanchez-Garcia M."/>
            <person name="Camarero S."/>
            <person name="Miyauchi S."/>
            <person name="Serrano A."/>
            <person name="Linde D."/>
            <person name="Babiker R."/>
            <person name="Drula E."/>
            <person name="Ayuso-Fernandez I."/>
            <person name="Pacheco R."/>
            <person name="Padilla G."/>
            <person name="Ferreira P."/>
            <person name="Barriuso J."/>
            <person name="Kellner H."/>
            <person name="Castanera R."/>
            <person name="Alfaro M."/>
            <person name="Ramirez L."/>
            <person name="Pisabarro A.G."/>
            <person name="Kuo A."/>
            <person name="Tritt A."/>
            <person name="Lipzen A."/>
            <person name="He G."/>
            <person name="Yan M."/>
            <person name="Ng V."/>
            <person name="Cullen D."/>
            <person name="Martin F."/>
            <person name="Rosso M.-N."/>
            <person name="Henrissat B."/>
            <person name="Hibbett D."/>
            <person name="Martinez A.T."/>
            <person name="Grigoriev I.V."/>
        </authorList>
    </citation>
    <scope>NUCLEOTIDE SEQUENCE</scope>
    <source>
        <strain evidence="1">AH 40177</strain>
    </source>
</reference>
<name>A0A9P5UA07_9AGAR</name>
<comment type="caution">
    <text evidence="1">The sequence shown here is derived from an EMBL/GenBank/DDBJ whole genome shotgun (WGS) entry which is preliminary data.</text>
</comment>